<dbReference type="GO" id="GO:0042796">
    <property type="term" value="P:snRNA transcription by RNA polymerase III"/>
    <property type="evidence" value="ECO:0007669"/>
    <property type="project" value="TreeGrafter"/>
</dbReference>
<feature type="compositionally biased region" description="Basic and acidic residues" evidence="1">
    <location>
        <begin position="275"/>
        <end position="284"/>
    </location>
</feature>
<dbReference type="EMBL" id="GEFH01001255">
    <property type="protein sequence ID" value="JAP67326.1"/>
    <property type="molecule type" value="mRNA"/>
</dbReference>
<dbReference type="InterPro" id="IPR019188">
    <property type="entry name" value="SNAPC1"/>
</dbReference>
<proteinExistence type="evidence at transcript level"/>
<evidence type="ECO:0000256" key="1">
    <source>
        <dbReference type="SAM" id="MobiDB-lite"/>
    </source>
</evidence>
<name>A0A131XNR6_9ACAR</name>
<accession>A0A131XNR6</accession>
<organism evidence="2">
    <name type="scientific">Hyalomma excavatum</name>
    <dbReference type="NCBI Taxonomy" id="257692"/>
    <lineage>
        <taxon>Eukaryota</taxon>
        <taxon>Metazoa</taxon>
        <taxon>Ecdysozoa</taxon>
        <taxon>Arthropoda</taxon>
        <taxon>Chelicerata</taxon>
        <taxon>Arachnida</taxon>
        <taxon>Acari</taxon>
        <taxon>Parasitiformes</taxon>
        <taxon>Ixodida</taxon>
        <taxon>Ixodoidea</taxon>
        <taxon>Ixodidae</taxon>
        <taxon>Hyalomminae</taxon>
        <taxon>Hyalomma</taxon>
    </lineage>
</organism>
<feature type="region of interest" description="Disordered" evidence="1">
    <location>
        <begin position="230"/>
        <end position="307"/>
    </location>
</feature>
<dbReference type="GO" id="GO:0042795">
    <property type="term" value="P:snRNA transcription by RNA polymerase II"/>
    <property type="evidence" value="ECO:0007669"/>
    <property type="project" value="TreeGrafter"/>
</dbReference>
<dbReference type="AlphaFoldDB" id="A0A131XNR6"/>
<evidence type="ECO:0000313" key="2">
    <source>
        <dbReference type="EMBL" id="JAP67326.1"/>
    </source>
</evidence>
<dbReference type="GO" id="GO:0043565">
    <property type="term" value="F:sequence-specific DNA binding"/>
    <property type="evidence" value="ECO:0007669"/>
    <property type="project" value="TreeGrafter"/>
</dbReference>
<feature type="non-terminal residue" evidence="2">
    <location>
        <position position="1"/>
    </location>
</feature>
<feature type="compositionally biased region" description="Polar residues" evidence="1">
    <location>
        <begin position="260"/>
        <end position="270"/>
    </location>
</feature>
<reference evidence="2" key="1">
    <citation type="journal article" date="2017" name="Ticks Tick Borne Dis.">
        <title>An insight into the sialome of Hyalomma excavatum.</title>
        <authorList>
            <person name="Ribeiro J.M."/>
            <person name="Slovak M."/>
            <person name="Francischetti I.M."/>
        </authorList>
    </citation>
    <scope>NUCLEOTIDE SEQUENCE</scope>
    <source>
        <strain evidence="2">Samish</strain>
        <tissue evidence="2">Salivary glands</tissue>
    </source>
</reference>
<dbReference type="Pfam" id="PF09808">
    <property type="entry name" value="SNAPC1"/>
    <property type="match status" value="1"/>
</dbReference>
<dbReference type="GO" id="GO:0019185">
    <property type="term" value="C:snRNA-activating protein complex"/>
    <property type="evidence" value="ECO:0007669"/>
    <property type="project" value="TreeGrafter"/>
</dbReference>
<protein>
    <submittedName>
        <fullName evidence="2">Putative small nuclear rna activating complex snapc subunit snap43</fullName>
    </submittedName>
</protein>
<dbReference type="PANTHER" id="PTHR15131:SF3">
    <property type="entry name" value="SNRNA-ACTIVATING PROTEIN COMPLEX SUBUNIT 1"/>
    <property type="match status" value="1"/>
</dbReference>
<dbReference type="PANTHER" id="PTHR15131">
    <property type="entry name" value="SMALL NUCLEAR RNA ACTIVATING COMPLEX, POLYPEPTIDE 1"/>
    <property type="match status" value="1"/>
</dbReference>
<sequence>LKKVSAGFQADMATLLRKFTAGQTVRFSDFAKFWREMKFPLVFCGRNERELRLFFEEIVPIILQLWLPTCSFREKVFGLYMLYAVYVVQPTSPKLKVRLRLTDWEQSEVLLQLAAREQHFDVCYVLHRMRLEKCFHYVAHLRQRSPVMYHGKEEDISTLAAVDAKVFLPMERMTKNGTFQRLSLVHQRYMEIKAAQNASEIRDLALVKEDFYEDICREVADLQLQYRSQKTQVTEGSSHKDKGNSSDSGNAVGARRRNLKAQQFGTVSNTRKGKRLEQLTRDEDVSQDEDDPASAESTTPRAKRARK</sequence>